<comment type="caution">
    <text evidence="18">The sequence shown here is derived from an EMBL/GenBank/DDBJ whole genome shotgun (WGS) entry which is preliminary data.</text>
</comment>
<dbReference type="AlphaFoldDB" id="A0A9D4UVE9"/>
<feature type="transmembrane region" description="Helical" evidence="16">
    <location>
        <begin position="130"/>
        <end position="151"/>
    </location>
</feature>
<evidence type="ECO:0000256" key="6">
    <source>
        <dbReference type="ARBA" id="ARBA00022673"/>
    </source>
</evidence>
<feature type="region of interest" description="Disordered" evidence="15">
    <location>
        <begin position="1"/>
        <end position="25"/>
    </location>
</feature>
<evidence type="ECO:0000256" key="13">
    <source>
        <dbReference type="ARBA" id="ARBA00023136"/>
    </source>
</evidence>
<feature type="transmembrane region" description="Helical" evidence="16">
    <location>
        <begin position="576"/>
        <end position="597"/>
    </location>
</feature>
<evidence type="ECO:0000259" key="17">
    <source>
        <dbReference type="PROSITE" id="PS50222"/>
    </source>
</evidence>
<feature type="transmembrane region" description="Helical" evidence="16">
    <location>
        <begin position="752"/>
        <end position="775"/>
    </location>
</feature>
<dbReference type="GO" id="GO:0005774">
    <property type="term" value="C:vacuolar membrane"/>
    <property type="evidence" value="ECO:0007669"/>
    <property type="project" value="TreeGrafter"/>
</dbReference>
<evidence type="ECO:0000256" key="5">
    <source>
        <dbReference type="ARBA" id="ARBA00022568"/>
    </source>
</evidence>
<evidence type="ECO:0000256" key="1">
    <source>
        <dbReference type="ARBA" id="ARBA00004141"/>
    </source>
</evidence>
<evidence type="ECO:0000256" key="10">
    <source>
        <dbReference type="ARBA" id="ARBA00022882"/>
    </source>
</evidence>
<dbReference type="FunFam" id="1.20.120.350:FF:000055">
    <property type="entry name" value="Two pore calcium channel protein 1"/>
    <property type="match status" value="1"/>
</dbReference>
<feature type="domain" description="EF-hand" evidence="17">
    <location>
        <begin position="372"/>
        <end position="407"/>
    </location>
</feature>
<dbReference type="Gene3D" id="1.10.287.70">
    <property type="match status" value="2"/>
</dbReference>
<gene>
    <name evidence="18" type="ORF">GOP47_0010652</name>
</gene>
<evidence type="ECO:0000256" key="9">
    <source>
        <dbReference type="ARBA" id="ARBA00022837"/>
    </source>
</evidence>
<evidence type="ECO:0000256" key="3">
    <source>
        <dbReference type="ARBA" id="ARBA00011738"/>
    </source>
</evidence>
<dbReference type="FunFam" id="1.10.287.70:FF:000129">
    <property type="entry name" value="Two pore calcium channel protein 1"/>
    <property type="match status" value="1"/>
</dbReference>
<evidence type="ECO:0000313" key="18">
    <source>
        <dbReference type="EMBL" id="KAI5074691.1"/>
    </source>
</evidence>
<dbReference type="PANTHER" id="PTHR46988">
    <property type="entry name" value="TWO PORE CALCIUM CHANNEL PROTEIN 1"/>
    <property type="match status" value="1"/>
</dbReference>
<keyword evidence="8" id="KW-0677">Repeat</keyword>
<dbReference type="SUPFAM" id="SSF47473">
    <property type="entry name" value="EF-hand"/>
    <property type="match status" value="1"/>
</dbReference>
<dbReference type="Gene3D" id="1.20.120.350">
    <property type="entry name" value="Voltage-gated potassium channels. Chain C"/>
    <property type="match status" value="1"/>
</dbReference>
<evidence type="ECO:0000313" key="19">
    <source>
        <dbReference type="Proteomes" id="UP000886520"/>
    </source>
</evidence>
<protein>
    <recommendedName>
        <fullName evidence="17">EF-hand domain-containing protein</fullName>
    </recommendedName>
</protein>
<evidence type="ECO:0000256" key="8">
    <source>
        <dbReference type="ARBA" id="ARBA00022737"/>
    </source>
</evidence>
<keyword evidence="10" id="KW-0851">Voltage-gated channel</keyword>
<feature type="transmembrane region" description="Helical" evidence="16">
    <location>
        <begin position="79"/>
        <end position="96"/>
    </location>
</feature>
<dbReference type="Gene3D" id="1.10.238.10">
    <property type="entry name" value="EF-hand"/>
    <property type="match status" value="1"/>
</dbReference>
<evidence type="ECO:0000256" key="7">
    <source>
        <dbReference type="ARBA" id="ARBA00022692"/>
    </source>
</evidence>
<keyword evidence="14" id="KW-0407">Ion channel</keyword>
<keyword evidence="9" id="KW-0106">Calcium</keyword>
<dbReference type="SUPFAM" id="SSF81324">
    <property type="entry name" value="Voltage-gated potassium channels"/>
    <property type="match status" value="1"/>
</dbReference>
<name>A0A9D4UVE9_ADICA</name>
<evidence type="ECO:0000256" key="15">
    <source>
        <dbReference type="SAM" id="MobiDB-lite"/>
    </source>
</evidence>
<keyword evidence="7 16" id="KW-0812">Transmembrane</keyword>
<keyword evidence="5" id="KW-0109">Calcium transport</keyword>
<reference evidence="18" key="1">
    <citation type="submission" date="2021-01" db="EMBL/GenBank/DDBJ databases">
        <title>Adiantum capillus-veneris genome.</title>
        <authorList>
            <person name="Fang Y."/>
            <person name="Liao Q."/>
        </authorList>
    </citation>
    <scope>NUCLEOTIDE SEQUENCE</scope>
    <source>
        <strain evidence="18">H3</strain>
        <tissue evidence="18">Leaf</tissue>
    </source>
</reference>
<feature type="transmembrane region" description="Helical" evidence="16">
    <location>
        <begin position="441"/>
        <end position="458"/>
    </location>
</feature>
<comment type="similarity">
    <text evidence="2">Belongs to the calcium channel alpha-1 subunit (TC 1.A.1.11) family. Two pore calcium channel subfamily.</text>
</comment>
<keyword evidence="11 16" id="KW-1133">Transmembrane helix</keyword>
<dbReference type="GO" id="GO:0000325">
    <property type="term" value="C:plant-type vacuole"/>
    <property type="evidence" value="ECO:0007669"/>
    <property type="project" value="TreeGrafter"/>
</dbReference>
<keyword evidence="4" id="KW-0813">Transport</keyword>
<sequence>MEEPLLGSEPPRKQEISSSGSPVSHALHRADNSIGAVDRYHKAAAFVDLAEDDVGLPEEVLEKPNYESALHWYFIDMRLGFIWSLNLAALIILNFFELPLWCEGSSSQPCGSTQDYYLGELPYLTRAESFYYEVVTWVIIVVHTFSPITYLGSSFFWKSRVNLLKVALMILLGADIIVYGLYVFSSGSIIDLSFRFAPYLRVMFLIVDIRTLRECVKTVVAIARVLDIVVLFLLFLMFSSVLAFVLFEDTEQGKAYFSTYGLTLYRMFVLFTTSNNPDVWLPAYKAFRSSCLFFILYILFGVYFITNLILAVVYDSFKEQLVALIKDRRSKRKRILDAAFNILDVEKRGFLDIVQIGSLFKALNKYRTLPKIEEENFEAIFYVLDDSGDFKINLGEFQDLCENISLKFPKMPEPSWFERFPGCYNSNLSTKLKEFVKSKTFEYLIFAMLLLNLVAVVIETTLDLENNSGQELWQDIEFVFGWVYVVEMLLKIYAVGFFTYWRDGLNKFDFCITCIIVIGETLTFALPNTVPIISNEEWIRYLLIARLLRLIRLLLHVQRYRVIISTFLKLIPRLTPYLGMIFCLMCIYCSIGVQLFGGLVSNYNETLEATDLYENDYLVHNFNDFPTGMVTLFNLLVMGNWQVWLESYVTLTGTWWTSIYFLSFYAFAILFLLNLVIAFVLEAFFAEMELSSSSVDMGESHSLELGRQKDLLEKARRARNENVQMVRQISRFSVISLQVSDCMKILQNRRGVLAMCSLGFLFLKLPVAKALLFLGSVSLEVESLMVTVPRALSELLVVNYGLVQEH</sequence>
<dbReference type="GO" id="GO:0005245">
    <property type="term" value="F:voltage-gated calcium channel activity"/>
    <property type="evidence" value="ECO:0007669"/>
    <property type="project" value="InterPro"/>
</dbReference>
<organism evidence="18 19">
    <name type="scientific">Adiantum capillus-veneris</name>
    <name type="common">Maidenhair fern</name>
    <dbReference type="NCBI Taxonomy" id="13818"/>
    <lineage>
        <taxon>Eukaryota</taxon>
        <taxon>Viridiplantae</taxon>
        <taxon>Streptophyta</taxon>
        <taxon>Embryophyta</taxon>
        <taxon>Tracheophyta</taxon>
        <taxon>Polypodiopsida</taxon>
        <taxon>Polypodiidae</taxon>
        <taxon>Polypodiales</taxon>
        <taxon>Pteridineae</taxon>
        <taxon>Pteridaceae</taxon>
        <taxon>Vittarioideae</taxon>
        <taxon>Adiantum</taxon>
    </lineage>
</organism>
<evidence type="ECO:0000256" key="11">
    <source>
        <dbReference type="ARBA" id="ARBA00022989"/>
    </source>
</evidence>
<dbReference type="InterPro" id="IPR002048">
    <property type="entry name" value="EF_hand_dom"/>
</dbReference>
<dbReference type="PROSITE" id="PS50222">
    <property type="entry name" value="EF_HAND_2"/>
    <property type="match status" value="1"/>
</dbReference>
<evidence type="ECO:0000256" key="16">
    <source>
        <dbReference type="SAM" id="Phobius"/>
    </source>
</evidence>
<dbReference type="Pfam" id="PF00520">
    <property type="entry name" value="Ion_trans"/>
    <property type="match status" value="2"/>
</dbReference>
<feature type="transmembrane region" description="Helical" evidence="16">
    <location>
        <begin position="163"/>
        <end position="184"/>
    </location>
</feature>
<feature type="transmembrane region" description="Helical" evidence="16">
    <location>
        <begin position="659"/>
        <end position="681"/>
    </location>
</feature>
<evidence type="ECO:0000256" key="4">
    <source>
        <dbReference type="ARBA" id="ARBA00022448"/>
    </source>
</evidence>
<dbReference type="InterPro" id="IPR011992">
    <property type="entry name" value="EF-hand-dom_pair"/>
</dbReference>
<keyword evidence="6" id="KW-0107">Calcium channel</keyword>
<keyword evidence="13 16" id="KW-0472">Membrane</keyword>
<dbReference type="InterPro" id="IPR044581">
    <property type="entry name" value="TPC1_plant"/>
</dbReference>
<evidence type="ECO:0000256" key="14">
    <source>
        <dbReference type="ARBA" id="ARBA00023303"/>
    </source>
</evidence>
<keyword evidence="19" id="KW-1185">Reference proteome</keyword>
<dbReference type="FunFam" id="1.10.287.70:FF:000094">
    <property type="entry name" value="Two pore calcium channel protein 1"/>
    <property type="match status" value="1"/>
</dbReference>
<evidence type="ECO:0000256" key="12">
    <source>
        <dbReference type="ARBA" id="ARBA00023065"/>
    </source>
</evidence>
<feature type="transmembrane region" description="Helical" evidence="16">
    <location>
        <begin position="292"/>
        <end position="314"/>
    </location>
</feature>
<comment type="subcellular location">
    <subcellularLocation>
        <location evidence="1">Membrane</location>
        <topology evidence="1">Multi-pass membrane protein</topology>
    </subcellularLocation>
</comment>
<dbReference type="InterPro" id="IPR005821">
    <property type="entry name" value="Ion_trans_dom"/>
</dbReference>
<comment type="subunit">
    <text evidence="3">Homodimer.</text>
</comment>
<dbReference type="InterPro" id="IPR027359">
    <property type="entry name" value="Volt_channel_dom_sf"/>
</dbReference>
<feature type="transmembrane region" description="Helical" evidence="16">
    <location>
        <begin position="508"/>
        <end position="526"/>
    </location>
</feature>
<evidence type="ECO:0000256" key="2">
    <source>
        <dbReference type="ARBA" id="ARBA00009286"/>
    </source>
</evidence>
<dbReference type="GO" id="GO:0034702">
    <property type="term" value="C:monoatomic ion channel complex"/>
    <property type="evidence" value="ECO:0007669"/>
    <property type="project" value="UniProtKB-KW"/>
</dbReference>
<accession>A0A9D4UVE9</accession>
<dbReference type="EMBL" id="JABFUD020000010">
    <property type="protein sequence ID" value="KAI5074691.1"/>
    <property type="molecule type" value="Genomic_DNA"/>
</dbReference>
<dbReference type="OrthoDB" id="416585at2759"/>
<feature type="transmembrane region" description="Helical" evidence="16">
    <location>
        <begin position="478"/>
        <end position="501"/>
    </location>
</feature>
<dbReference type="PANTHER" id="PTHR46988:SF2">
    <property type="entry name" value="TWO PORE CALCIUM CHANNEL PROTEIN 1"/>
    <property type="match status" value="1"/>
</dbReference>
<keyword evidence="12" id="KW-0406">Ion transport</keyword>
<feature type="transmembrane region" description="Helical" evidence="16">
    <location>
        <begin position="225"/>
        <end position="247"/>
    </location>
</feature>
<dbReference type="GO" id="GO:0005509">
    <property type="term" value="F:calcium ion binding"/>
    <property type="evidence" value="ECO:0007669"/>
    <property type="project" value="InterPro"/>
</dbReference>
<proteinExistence type="inferred from homology"/>
<dbReference type="GO" id="GO:0019722">
    <property type="term" value="P:calcium-mediated signaling"/>
    <property type="evidence" value="ECO:0007669"/>
    <property type="project" value="UniProtKB-ARBA"/>
</dbReference>
<dbReference type="Proteomes" id="UP000886520">
    <property type="component" value="Chromosome 10"/>
</dbReference>